<feature type="non-terminal residue" evidence="1">
    <location>
        <position position="102"/>
    </location>
</feature>
<reference evidence="1 2" key="1">
    <citation type="journal article" date="2018" name="Front. Plant Sci.">
        <title>Red Clover (Trifolium pratense) and Zigzag Clover (T. medium) - A Picture of Genomic Similarities and Differences.</title>
        <authorList>
            <person name="Dluhosova J."/>
            <person name="Istvanek J."/>
            <person name="Nedelnik J."/>
            <person name="Repkova J."/>
        </authorList>
    </citation>
    <scope>NUCLEOTIDE SEQUENCE [LARGE SCALE GENOMIC DNA]</scope>
    <source>
        <strain evidence="2">cv. 10/8</strain>
        <tissue evidence="1">Leaf</tissue>
    </source>
</reference>
<dbReference type="Proteomes" id="UP000265520">
    <property type="component" value="Unassembled WGS sequence"/>
</dbReference>
<proteinExistence type="predicted"/>
<keyword evidence="2" id="KW-1185">Reference proteome</keyword>
<accession>A0A392SKQ3</accession>
<dbReference type="AlphaFoldDB" id="A0A392SKQ3"/>
<evidence type="ECO:0000313" key="2">
    <source>
        <dbReference type="Proteomes" id="UP000265520"/>
    </source>
</evidence>
<feature type="non-terminal residue" evidence="1">
    <location>
        <position position="1"/>
    </location>
</feature>
<protein>
    <submittedName>
        <fullName evidence="1">Uncharacterized protein</fullName>
    </submittedName>
</protein>
<evidence type="ECO:0000313" key="1">
    <source>
        <dbReference type="EMBL" id="MCI49239.1"/>
    </source>
</evidence>
<sequence length="102" mass="11267">LNTKAEEVSELRSSKKKSSKKVKVLERAVRAAEAHAANVEVLEGRVASFEEDIRKYGAPSRVCEERDQLKKDFGDVVVRLIKGITAGFEEALALVEEKNPGL</sequence>
<dbReference type="EMBL" id="LXQA010398282">
    <property type="protein sequence ID" value="MCI49239.1"/>
    <property type="molecule type" value="Genomic_DNA"/>
</dbReference>
<comment type="caution">
    <text evidence="1">The sequence shown here is derived from an EMBL/GenBank/DDBJ whole genome shotgun (WGS) entry which is preliminary data.</text>
</comment>
<organism evidence="1 2">
    <name type="scientific">Trifolium medium</name>
    <dbReference type="NCBI Taxonomy" id="97028"/>
    <lineage>
        <taxon>Eukaryota</taxon>
        <taxon>Viridiplantae</taxon>
        <taxon>Streptophyta</taxon>
        <taxon>Embryophyta</taxon>
        <taxon>Tracheophyta</taxon>
        <taxon>Spermatophyta</taxon>
        <taxon>Magnoliopsida</taxon>
        <taxon>eudicotyledons</taxon>
        <taxon>Gunneridae</taxon>
        <taxon>Pentapetalae</taxon>
        <taxon>rosids</taxon>
        <taxon>fabids</taxon>
        <taxon>Fabales</taxon>
        <taxon>Fabaceae</taxon>
        <taxon>Papilionoideae</taxon>
        <taxon>50 kb inversion clade</taxon>
        <taxon>NPAAA clade</taxon>
        <taxon>Hologalegina</taxon>
        <taxon>IRL clade</taxon>
        <taxon>Trifolieae</taxon>
        <taxon>Trifolium</taxon>
    </lineage>
</organism>
<name>A0A392SKQ3_9FABA</name>